<evidence type="ECO:0000313" key="2">
    <source>
        <dbReference type="Proteomes" id="UP000026941"/>
    </source>
</evidence>
<sequence>MEDTLSLRLQAIVRESPLLSPILRNWEKIALPDCWLVAGAVAQTVWNHSLGLPLTHGINDVDIVYFDAGDLSESAEAEHAFRIRSSFSDLPVWIDVKNEARVHLWYEAKFKYPIDPYTSAADAITTFPTTATAVGLQSRTDGLELCAPYGISDLLDLVVRPVKKQITREIYDNKVTRWVGLWPGLKIVGWDE</sequence>
<name>A0AA87U9X8_RHIRH</name>
<organism evidence="1 2">
    <name type="scientific">Rhizobium rhizogenes NBRC 13257</name>
    <dbReference type="NCBI Taxonomy" id="1220581"/>
    <lineage>
        <taxon>Bacteria</taxon>
        <taxon>Pseudomonadati</taxon>
        <taxon>Pseudomonadota</taxon>
        <taxon>Alphaproteobacteria</taxon>
        <taxon>Hyphomicrobiales</taxon>
        <taxon>Rhizobiaceae</taxon>
        <taxon>Rhizobium/Agrobacterium group</taxon>
        <taxon>Rhizobium</taxon>
    </lineage>
</organism>
<accession>A0AA87U9X8</accession>
<dbReference type="EMBL" id="BAYX01000007">
    <property type="protein sequence ID" value="GAJ94138.1"/>
    <property type="molecule type" value="Genomic_DNA"/>
</dbReference>
<dbReference type="PANTHER" id="PTHR39166">
    <property type="entry name" value="BLL1166 PROTEIN"/>
    <property type="match status" value="1"/>
</dbReference>
<dbReference type="Proteomes" id="UP000026941">
    <property type="component" value="Unassembled WGS sequence"/>
</dbReference>
<dbReference type="PANTHER" id="PTHR39166:SF1">
    <property type="entry name" value="BLL1166 PROTEIN"/>
    <property type="match status" value="1"/>
</dbReference>
<evidence type="ECO:0008006" key="3">
    <source>
        <dbReference type="Google" id="ProtNLM"/>
    </source>
</evidence>
<protein>
    <recommendedName>
        <fullName evidence="3">Nucleotidyltransferase family protein</fullName>
    </recommendedName>
</protein>
<dbReference type="InterPro" id="IPR009267">
    <property type="entry name" value="NTP_transf_6"/>
</dbReference>
<proteinExistence type="predicted"/>
<dbReference type="RefSeq" id="WP_012652352.1">
    <property type="nucleotide sequence ID" value="NZ_BAYX01000007.1"/>
</dbReference>
<reference evidence="1 2" key="1">
    <citation type="submission" date="2014-05" db="EMBL/GenBank/DDBJ databases">
        <title>Whole genome shotgun sequence of Rhizobium rhizogenes NBRC 13257.</title>
        <authorList>
            <person name="Katano-Makiyama Y."/>
            <person name="Hosoyama A."/>
            <person name="Hashimoto M."/>
            <person name="Hosoyama Y."/>
            <person name="Noguchi M."/>
            <person name="Tsuchikane K."/>
            <person name="Kimura A."/>
            <person name="Ohji S."/>
            <person name="Ichikawa N."/>
            <person name="Yamazoe A."/>
            <person name="Fujita N."/>
        </authorList>
    </citation>
    <scope>NUCLEOTIDE SEQUENCE [LARGE SCALE GENOMIC DNA]</scope>
    <source>
        <strain evidence="1 2">NBRC 13257</strain>
    </source>
</reference>
<evidence type="ECO:0000313" key="1">
    <source>
        <dbReference type="EMBL" id="GAJ94138.1"/>
    </source>
</evidence>
<comment type="caution">
    <text evidence="1">The sequence shown here is derived from an EMBL/GenBank/DDBJ whole genome shotgun (WGS) entry which is preliminary data.</text>
</comment>
<gene>
    <name evidence="1" type="ORF">RRH01S_07_03400</name>
</gene>
<dbReference type="Pfam" id="PF06042">
    <property type="entry name" value="NTP_transf_6"/>
    <property type="match status" value="1"/>
</dbReference>
<dbReference type="AlphaFoldDB" id="A0AA87U9X8"/>